<keyword evidence="2" id="KW-1185">Reference proteome</keyword>
<organism evidence="1 2">
    <name type="scientific">Araneus ventricosus</name>
    <name type="common">Orbweaver spider</name>
    <name type="synonym">Epeira ventricosa</name>
    <dbReference type="NCBI Taxonomy" id="182803"/>
    <lineage>
        <taxon>Eukaryota</taxon>
        <taxon>Metazoa</taxon>
        <taxon>Ecdysozoa</taxon>
        <taxon>Arthropoda</taxon>
        <taxon>Chelicerata</taxon>
        <taxon>Arachnida</taxon>
        <taxon>Araneae</taxon>
        <taxon>Araneomorphae</taxon>
        <taxon>Entelegynae</taxon>
        <taxon>Araneoidea</taxon>
        <taxon>Araneidae</taxon>
        <taxon>Araneus</taxon>
    </lineage>
</organism>
<comment type="caution">
    <text evidence="1">The sequence shown here is derived from an EMBL/GenBank/DDBJ whole genome shotgun (WGS) entry which is preliminary data.</text>
</comment>
<feature type="non-terminal residue" evidence="1">
    <location>
        <position position="1"/>
    </location>
</feature>
<accession>A0A4Y1ZKM6</accession>
<evidence type="ECO:0000313" key="2">
    <source>
        <dbReference type="Proteomes" id="UP000499080"/>
    </source>
</evidence>
<dbReference type="AlphaFoldDB" id="A0A4Y1ZKM6"/>
<dbReference type="OrthoDB" id="6463069at2759"/>
<reference evidence="1 2" key="1">
    <citation type="journal article" date="2019" name="Sci. Rep.">
        <title>Orb-weaving spider Araneus ventricosus genome elucidates the spidroin gene catalogue.</title>
        <authorList>
            <person name="Kono N."/>
            <person name="Nakamura H."/>
            <person name="Ohtoshi R."/>
            <person name="Moran D.A.P."/>
            <person name="Shinohara A."/>
            <person name="Yoshida Y."/>
            <person name="Fujiwara M."/>
            <person name="Mori M."/>
            <person name="Tomita M."/>
            <person name="Arakawa K."/>
        </authorList>
    </citation>
    <scope>NUCLEOTIDE SEQUENCE [LARGE SCALE GENOMIC DNA]</scope>
</reference>
<name>A0A4Y1ZKM6_ARAVE</name>
<dbReference type="EMBL" id="BGPR01150614">
    <property type="protein sequence ID" value="GBL54771.1"/>
    <property type="molecule type" value="Genomic_DNA"/>
</dbReference>
<gene>
    <name evidence="1" type="ORF">AVEN_10469_1</name>
</gene>
<sequence>CREDFVSVTIKNLEMRTTYADGIGCLKKQDACAKGKLVAEGHVFQRKTLKRRGMNEAH</sequence>
<proteinExistence type="predicted"/>
<protein>
    <submittedName>
        <fullName evidence="1">Uncharacterized protein</fullName>
    </submittedName>
</protein>
<dbReference type="Proteomes" id="UP000499080">
    <property type="component" value="Unassembled WGS sequence"/>
</dbReference>
<evidence type="ECO:0000313" key="1">
    <source>
        <dbReference type="EMBL" id="GBL54771.1"/>
    </source>
</evidence>